<dbReference type="InterPro" id="IPR011604">
    <property type="entry name" value="PDDEXK-like_dom_sf"/>
</dbReference>
<protein>
    <recommendedName>
        <fullName evidence="9">CRISPR-associated exonuclease Cas4</fullName>
        <ecNumber evidence="9">3.1.12.1</ecNumber>
    </recommendedName>
</protein>
<sequence length="175" mass="20304">MTINATLINLYNVCPRECWLHANGVRMEHTSDTVADGKLLHETSYADRNMKHSELSIEASFNRINLYGQIDFYDAKRKIIHETKRGNKVEEAHIWQVKFYLWLLKLNGIDSATGIIEYPLLRQTDTVELSIQDELHLQKLVEQVTNLQASENCPPVINGKICRNCSYYELCYINE</sequence>
<keyword evidence="3 9" id="KW-0378">Hydrolase</keyword>
<reference evidence="11 12" key="1">
    <citation type="submission" date="2022-12" db="EMBL/GenBank/DDBJ databases">
        <title>Chitinophagaceae gen. sp. nov., a new member of the family Chitinophagaceae, isolated from soil in a chemical factory.</title>
        <authorList>
            <person name="Ke Z."/>
        </authorList>
    </citation>
    <scope>NUCLEOTIDE SEQUENCE [LARGE SCALE GENOMIC DNA]</scope>
    <source>
        <strain evidence="11 12">LY-5</strain>
    </source>
</reference>
<evidence type="ECO:0000256" key="8">
    <source>
        <dbReference type="ARBA" id="ARBA00023211"/>
    </source>
</evidence>
<keyword evidence="2 9" id="KW-0479">Metal-binding</keyword>
<keyword evidence="6 9" id="KW-0411">Iron-sulfur</keyword>
<dbReference type="Proteomes" id="UP001210231">
    <property type="component" value="Unassembled WGS sequence"/>
</dbReference>
<dbReference type="RefSeq" id="WP_407033078.1">
    <property type="nucleotide sequence ID" value="NZ_JAQGEF010000042.1"/>
</dbReference>
<comment type="caution">
    <text evidence="11">The sequence shown here is derived from an EMBL/GenBank/DDBJ whole genome shotgun (WGS) entry which is preliminary data.</text>
</comment>
<evidence type="ECO:0000313" key="11">
    <source>
        <dbReference type="EMBL" id="MDA3616748.1"/>
    </source>
</evidence>
<accession>A0ABT4UPP2</accession>
<comment type="cofactor">
    <cofactor evidence="9">
        <name>iron-sulfur cluster</name>
        <dbReference type="ChEBI" id="CHEBI:30408"/>
    </cofactor>
</comment>
<keyword evidence="12" id="KW-1185">Reference proteome</keyword>
<dbReference type="EC" id="3.1.12.1" evidence="9"/>
<keyword evidence="5 9" id="KW-0408">Iron</keyword>
<dbReference type="InterPro" id="IPR013343">
    <property type="entry name" value="CRISPR-assoc_prot_Cas4"/>
</dbReference>
<evidence type="ECO:0000313" key="12">
    <source>
        <dbReference type="Proteomes" id="UP001210231"/>
    </source>
</evidence>
<dbReference type="Gene3D" id="3.90.320.10">
    <property type="match status" value="1"/>
</dbReference>
<feature type="domain" description="DUF83" evidence="10">
    <location>
        <begin position="5"/>
        <end position="173"/>
    </location>
</feature>
<comment type="cofactor">
    <cofactor evidence="9">
        <name>Mg(2+)</name>
        <dbReference type="ChEBI" id="CHEBI:18420"/>
    </cofactor>
    <cofactor evidence="9">
        <name>Mn(2+)</name>
        <dbReference type="ChEBI" id="CHEBI:29035"/>
    </cofactor>
    <text evidence="9">Mg(2+) or Mn(2+) required for ssDNA cleavage activity.</text>
</comment>
<proteinExistence type="inferred from homology"/>
<dbReference type="PANTHER" id="PTHR37168">
    <property type="entry name" value="CRISPR-ASSOCIATED EXONUCLEASE CAS4"/>
    <property type="match status" value="1"/>
</dbReference>
<evidence type="ECO:0000256" key="4">
    <source>
        <dbReference type="ARBA" id="ARBA00022839"/>
    </source>
</evidence>
<dbReference type="PANTHER" id="PTHR37168:SF1">
    <property type="entry name" value="CRISPR-ASSOCIATED EXONUCLEASE CAS4"/>
    <property type="match status" value="1"/>
</dbReference>
<evidence type="ECO:0000259" key="10">
    <source>
        <dbReference type="Pfam" id="PF01930"/>
    </source>
</evidence>
<keyword evidence="1 9" id="KW-0540">Nuclease</keyword>
<evidence type="ECO:0000256" key="6">
    <source>
        <dbReference type="ARBA" id="ARBA00023014"/>
    </source>
</evidence>
<keyword evidence="7 9" id="KW-0051">Antiviral defense</keyword>
<comment type="similarity">
    <text evidence="9">Belongs to the CRISPR-associated exonuclease Cas4 family.</text>
</comment>
<dbReference type="InterPro" id="IPR022765">
    <property type="entry name" value="Dna2/Cas4_DUF83"/>
</dbReference>
<dbReference type="NCBIfam" id="TIGR00372">
    <property type="entry name" value="cas4"/>
    <property type="match status" value="1"/>
</dbReference>
<evidence type="ECO:0000256" key="5">
    <source>
        <dbReference type="ARBA" id="ARBA00023004"/>
    </source>
</evidence>
<evidence type="ECO:0000256" key="1">
    <source>
        <dbReference type="ARBA" id="ARBA00022722"/>
    </source>
</evidence>
<keyword evidence="4 9" id="KW-0269">Exonuclease</keyword>
<dbReference type="EMBL" id="JAQGEF010000042">
    <property type="protein sequence ID" value="MDA3616748.1"/>
    <property type="molecule type" value="Genomic_DNA"/>
</dbReference>
<organism evidence="11 12">
    <name type="scientific">Polluticaenibacter yanchengensis</name>
    <dbReference type="NCBI Taxonomy" id="3014562"/>
    <lineage>
        <taxon>Bacteria</taxon>
        <taxon>Pseudomonadati</taxon>
        <taxon>Bacteroidota</taxon>
        <taxon>Chitinophagia</taxon>
        <taxon>Chitinophagales</taxon>
        <taxon>Chitinophagaceae</taxon>
        <taxon>Polluticaenibacter</taxon>
    </lineage>
</organism>
<name>A0ABT4UPP2_9BACT</name>
<evidence type="ECO:0000256" key="9">
    <source>
        <dbReference type="RuleBase" id="RU365022"/>
    </source>
</evidence>
<evidence type="ECO:0000256" key="2">
    <source>
        <dbReference type="ARBA" id="ARBA00022723"/>
    </source>
</evidence>
<keyword evidence="8 9" id="KW-0464">Manganese</keyword>
<evidence type="ECO:0000256" key="7">
    <source>
        <dbReference type="ARBA" id="ARBA00023118"/>
    </source>
</evidence>
<evidence type="ECO:0000256" key="3">
    <source>
        <dbReference type="ARBA" id="ARBA00022801"/>
    </source>
</evidence>
<comment type="function">
    <text evidence="9">CRISPR (clustered regularly interspaced short palindromic repeat) is an adaptive immune system that provides protection against mobile genetic elements (viruses, transposable elements and conjugative plasmids). CRISPR clusters contain sequences complementary to antecedent mobile elements and target invading nucleic acids. CRISPR clusters are transcribed and processed into CRISPR RNA (crRNA).</text>
</comment>
<dbReference type="Pfam" id="PF01930">
    <property type="entry name" value="Cas_Cas4"/>
    <property type="match status" value="1"/>
</dbReference>
<gene>
    <name evidence="11" type="primary">cas4</name>
    <name evidence="11" type="ORF">O3P16_18195</name>
</gene>